<sequence>MPCAAKTPDPRGLSGAGRLITALAAALAVTLAAPAWGGHESPFYPSYYPQEIRLETVAPEAAGRLLVTASIHAYVGGDPFAGRRGGDPPAGVVPVESLGAYVVVTSNPASRRLAAPEARCAVAADVIRRLGRQPGGAGVRPGAFVFFPYPVTPYHWDYLEHADLAAAALHTPPAAVQGGRPPEGSAVVTVTGQAARLIGGGGFWAPQGSRTWDARVETVDVAELLAPRAIRFAGWVGPPWLKDGWFGAYLLMAERVADRGRRAEIDRLHHSLVTGGYRSEEDRANLERMLVSRLRQGCERAVVGYTLRREYYNTDYSNGIENVGFDSHSGLNSAVFIRTAKLKDFPWNGWLRLGVAGAPASPWNPISGFADDFGRLMWAAVGDPALLPAPYSGGWTLDVPQDALLPHPGSGVLERIKPGTRAADMVEYRVLASSFHDGTAMTVADVLYPFVLAYRWSGGNPKDPHAYDPSVDRDTALARRALVGIKVAGTQKVVKNLGGDLILRYDVPVVRVYVNDSGAGPERAADLALPWSTVPWHVLV</sequence>
<reference evidence="1 2" key="1">
    <citation type="journal article" date="2019" name="Nat. Microbiol.">
        <title>Mediterranean grassland soil C-N compound turnover is dependent on rainfall and depth, and is mediated by genomically divergent microorganisms.</title>
        <authorList>
            <person name="Diamond S."/>
            <person name="Andeer P.F."/>
            <person name="Li Z."/>
            <person name="Crits-Christoph A."/>
            <person name="Burstein D."/>
            <person name="Anantharaman K."/>
            <person name="Lane K.R."/>
            <person name="Thomas B.C."/>
            <person name="Pan C."/>
            <person name="Northen T.R."/>
            <person name="Banfield J.F."/>
        </authorList>
    </citation>
    <scope>NUCLEOTIDE SEQUENCE [LARGE SCALE GENOMIC DNA]</scope>
    <source>
        <strain evidence="1">NP_6</strain>
    </source>
</reference>
<dbReference type="EMBL" id="VBAN01000036">
    <property type="protein sequence ID" value="TMI84992.1"/>
    <property type="molecule type" value="Genomic_DNA"/>
</dbReference>
<dbReference type="Proteomes" id="UP000318093">
    <property type="component" value="Unassembled WGS sequence"/>
</dbReference>
<organism evidence="1 2">
    <name type="scientific">Candidatus Segetimicrobium genomatis</name>
    <dbReference type="NCBI Taxonomy" id="2569760"/>
    <lineage>
        <taxon>Bacteria</taxon>
        <taxon>Bacillati</taxon>
        <taxon>Candidatus Sysuimicrobiota</taxon>
        <taxon>Candidatus Sysuimicrobiia</taxon>
        <taxon>Candidatus Sysuimicrobiales</taxon>
        <taxon>Candidatus Segetimicrobiaceae</taxon>
        <taxon>Candidatus Segetimicrobium</taxon>
    </lineage>
</organism>
<proteinExistence type="predicted"/>
<accession>A0A537JNX2</accession>
<dbReference type="AlphaFoldDB" id="A0A537JNX2"/>
<feature type="non-terminal residue" evidence="1">
    <location>
        <position position="540"/>
    </location>
</feature>
<name>A0A537JNX2_9BACT</name>
<comment type="caution">
    <text evidence="1">The sequence shown here is derived from an EMBL/GenBank/DDBJ whole genome shotgun (WGS) entry which is preliminary data.</text>
</comment>
<protein>
    <submittedName>
        <fullName evidence="1">Uncharacterized protein</fullName>
    </submittedName>
</protein>
<gene>
    <name evidence="1" type="ORF">E6H03_01100</name>
</gene>
<evidence type="ECO:0000313" key="2">
    <source>
        <dbReference type="Proteomes" id="UP000318093"/>
    </source>
</evidence>
<evidence type="ECO:0000313" key="1">
    <source>
        <dbReference type="EMBL" id="TMI84992.1"/>
    </source>
</evidence>